<evidence type="ECO:0000256" key="17">
    <source>
        <dbReference type="RuleBase" id="RU000461"/>
    </source>
</evidence>
<dbReference type="GO" id="GO:0016125">
    <property type="term" value="P:sterol metabolic process"/>
    <property type="evidence" value="ECO:0007669"/>
    <property type="project" value="TreeGrafter"/>
</dbReference>
<dbReference type="CDD" id="cd11043">
    <property type="entry name" value="CYP90-like"/>
    <property type="match status" value="1"/>
</dbReference>
<dbReference type="PANTHER" id="PTHR24286:SF376">
    <property type="entry name" value="ABSCISIC ACID 8'-HYDROXYLASE 4"/>
    <property type="match status" value="1"/>
</dbReference>
<comment type="subcellular location">
    <subcellularLocation>
        <location evidence="2">Membrane</location>
        <topology evidence="2">Single-pass membrane protein</topology>
    </subcellularLocation>
</comment>
<keyword evidence="10 17" id="KW-0503">Monooxygenase</keyword>
<keyword evidence="11 18" id="KW-0472">Membrane</keyword>
<keyword evidence="4 16" id="KW-0349">Heme</keyword>
<gene>
    <name evidence="19" type="primary">CYP707A7_0</name>
    <name evidence="19" type="ORF">g.45055</name>
</gene>
<evidence type="ECO:0000256" key="4">
    <source>
        <dbReference type="ARBA" id="ARBA00022617"/>
    </source>
</evidence>
<evidence type="ECO:0000256" key="7">
    <source>
        <dbReference type="ARBA" id="ARBA00022989"/>
    </source>
</evidence>
<evidence type="ECO:0000256" key="12">
    <source>
        <dbReference type="ARBA" id="ARBA00050609"/>
    </source>
</evidence>
<feature type="transmembrane region" description="Helical" evidence="18">
    <location>
        <begin position="12"/>
        <end position="33"/>
    </location>
</feature>
<dbReference type="GO" id="GO:0010295">
    <property type="term" value="F:(+)-abscisic acid 8'-hydroxylase activity"/>
    <property type="evidence" value="ECO:0007669"/>
    <property type="project" value="UniProtKB-EC"/>
</dbReference>
<reference evidence="19" key="1">
    <citation type="submission" date="2015-07" db="EMBL/GenBank/DDBJ databases">
        <title>Transcriptome Assembly of Anthurium amnicola.</title>
        <authorList>
            <person name="Suzuki J."/>
        </authorList>
    </citation>
    <scope>NUCLEOTIDE SEQUENCE</scope>
</reference>
<comment type="pathway">
    <text evidence="14">Plant hormone degradation; abscisic acid degradation.</text>
</comment>
<dbReference type="SUPFAM" id="SSF48264">
    <property type="entry name" value="Cytochrome P450"/>
    <property type="match status" value="1"/>
</dbReference>
<dbReference type="GO" id="GO:0020037">
    <property type="term" value="F:heme binding"/>
    <property type="evidence" value="ECO:0007669"/>
    <property type="project" value="InterPro"/>
</dbReference>
<evidence type="ECO:0000256" key="10">
    <source>
        <dbReference type="ARBA" id="ARBA00023033"/>
    </source>
</evidence>
<feature type="binding site" description="axial binding residue" evidence="16">
    <location>
        <position position="429"/>
    </location>
    <ligand>
        <name>heme</name>
        <dbReference type="ChEBI" id="CHEBI:30413"/>
    </ligand>
    <ligandPart>
        <name>Fe</name>
        <dbReference type="ChEBI" id="CHEBI:18248"/>
    </ligandPart>
</feature>
<dbReference type="InterPro" id="IPR001128">
    <property type="entry name" value="Cyt_P450"/>
</dbReference>
<dbReference type="PRINTS" id="PR00385">
    <property type="entry name" value="P450"/>
</dbReference>
<comment type="cofactor">
    <cofactor evidence="1 16">
        <name>heme</name>
        <dbReference type="ChEBI" id="CHEBI:30413"/>
    </cofactor>
</comment>
<evidence type="ECO:0000256" key="3">
    <source>
        <dbReference type="ARBA" id="ARBA00010617"/>
    </source>
</evidence>
<evidence type="ECO:0000256" key="15">
    <source>
        <dbReference type="ARBA" id="ARBA00066338"/>
    </source>
</evidence>
<comment type="similarity">
    <text evidence="3 17">Belongs to the cytochrome P450 family.</text>
</comment>
<evidence type="ECO:0000313" key="19">
    <source>
        <dbReference type="EMBL" id="JAT56024.1"/>
    </source>
</evidence>
<keyword evidence="9 16" id="KW-0408">Iron</keyword>
<keyword evidence="5 18" id="KW-0812">Transmembrane</keyword>
<dbReference type="FunFam" id="1.10.630.10:FF:000014">
    <property type="entry name" value="Abscisic acid 8"/>
    <property type="match status" value="1"/>
</dbReference>
<comment type="function">
    <text evidence="13">Involved in the oxidative degradation of abscisic acid.</text>
</comment>
<evidence type="ECO:0000256" key="14">
    <source>
        <dbReference type="ARBA" id="ARBA00060633"/>
    </source>
</evidence>
<evidence type="ECO:0000256" key="13">
    <source>
        <dbReference type="ARBA" id="ARBA00057905"/>
    </source>
</evidence>
<comment type="catalytic activity">
    <reaction evidence="12">
        <text>2-cis-(+)-abscisate + reduced [NADPH--hemoprotein reductase] + O2 = (+)-8'-hydroxyabscisate + oxidized [NADPH--hemoprotein reductase] + H2O + H(+)</text>
        <dbReference type="Rhea" id="RHEA:12897"/>
        <dbReference type="Rhea" id="RHEA-COMP:11964"/>
        <dbReference type="Rhea" id="RHEA-COMP:11965"/>
        <dbReference type="ChEBI" id="CHEBI:15377"/>
        <dbReference type="ChEBI" id="CHEBI:15378"/>
        <dbReference type="ChEBI" id="CHEBI:15379"/>
        <dbReference type="ChEBI" id="CHEBI:37569"/>
        <dbReference type="ChEBI" id="CHEBI:57618"/>
        <dbReference type="ChEBI" id="CHEBI:58210"/>
        <dbReference type="ChEBI" id="CHEBI:58490"/>
        <dbReference type="EC" id="1.14.14.137"/>
    </reaction>
</comment>
<evidence type="ECO:0000256" key="1">
    <source>
        <dbReference type="ARBA" id="ARBA00001971"/>
    </source>
</evidence>
<keyword evidence="8 17" id="KW-0560">Oxidoreductase</keyword>
<evidence type="ECO:0000256" key="11">
    <source>
        <dbReference type="ARBA" id="ARBA00023136"/>
    </source>
</evidence>
<dbReference type="AlphaFoldDB" id="A0A1D1YN06"/>
<dbReference type="InterPro" id="IPR036396">
    <property type="entry name" value="Cyt_P450_sf"/>
</dbReference>
<evidence type="ECO:0000256" key="8">
    <source>
        <dbReference type="ARBA" id="ARBA00023002"/>
    </source>
</evidence>
<protein>
    <recommendedName>
        <fullName evidence="15">(+)-abscisic acid 8'-hydroxylase</fullName>
        <ecNumber evidence="15">1.14.14.137</ecNumber>
    </recommendedName>
</protein>
<evidence type="ECO:0000256" key="5">
    <source>
        <dbReference type="ARBA" id="ARBA00022692"/>
    </source>
</evidence>
<dbReference type="PANTHER" id="PTHR24286">
    <property type="entry name" value="CYTOCHROME P450 26"/>
    <property type="match status" value="1"/>
</dbReference>
<evidence type="ECO:0000256" key="16">
    <source>
        <dbReference type="PIRSR" id="PIRSR602401-1"/>
    </source>
</evidence>
<name>A0A1D1YN06_9ARAE</name>
<evidence type="ECO:0000256" key="6">
    <source>
        <dbReference type="ARBA" id="ARBA00022723"/>
    </source>
</evidence>
<dbReference type="GO" id="GO:0016020">
    <property type="term" value="C:membrane"/>
    <property type="evidence" value="ECO:0007669"/>
    <property type="project" value="UniProtKB-SubCell"/>
</dbReference>
<dbReference type="InterPro" id="IPR017972">
    <property type="entry name" value="Cyt_P450_CS"/>
</dbReference>
<keyword evidence="7 18" id="KW-1133">Transmembrane helix</keyword>
<keyword evidence="6 16" id="KW-0479">Metal-binding</keyword>
<dbReference type="Pfam" id="PF00067">
    <property type="entry name" value="p450"/>
    <property type="match status" value="1"/>
</dbReference>
<evidence type="ECO:0000256" key="2">
    <source>
        <dbReference type="ARBA" id="ARBA00004167"/>
    </source>
</evidence>
<proteinExistence type="inferred from homology"/>
<dbReference type="GO" id="GO:0005506">
    <property type="term" value="F:iron ion binding"/>
    <property type="evidence" value="ECO:0007669"/>
    <property type="project" value="InterPro"/>
</dbReference>
<evidence type="ECO:0000256" key="9">
    <source>
        <dbReference type="ARBA" id="ARBA00023004"/>
    </source>
</evidence>
<dbReference type="EC" id="1.14.14.137" evidence="15"/>
<evidence type="ECO:0000256" key="18">
    <source>
        <dbReference type="SAM" id="Phobius"/>
    </source>
</evidence>
<dbReference type="PROSITE" id="PS00086">
    <property type="entry name" value="CYTOCHROME_P450"/>
    <property type="match status" value="1"/>
</dbReference>
<dbReference type="PRINTS" id="PR00463">
    <property type="entry name" value="EP450I"/>
</dbReference>
<dbReference type="EMBL" id="GDJX01011912">
    <property type="protein sequence ID" value="JAT56024.1"/>
    <property type="molecule type" value="Transcribed_RNA"/>
</dbReference>
<dbReference type="Gene3D" id="1.10.630.10">
    <property type="entry name" value="Cytochrome P450"/>
    <property type="match status" value="1"/>
</dbReference>
<sequence>MQMNHGKSHTFFFQLPPPLLLFAFSVLCFVFVWNRQRKCQRAARLPLPPGSMGWPHLGETLQLYSQDPNVFFASKQKRYGEIFKTHLLGCPCVMLASPEAARFVLVTQAHLFKPTYPRSKEQMIGPSALFFHQGDYHTRLRKLVQGSLSPEAIRRLIPDVEATVVSMLESWDGRLITTFDAMKRFSFDVGIITIFGRPQMDARLKEELKKNYFLVDKGYNSFPTNIPGTAYSKAVMARKRLRQILSQIMKERREKGILEKDLLGCLMSSQFEKGEHLSDDKIADNVIGVLFAAQDTTASVLTWILKYLHDNDKLLEAVKNEQMAIYQYNRRGDQPLTWSQTRNMPLTHRVILETLRMASIISFTFREAVADVEYKGYLIPRGWKVMPLFRNIHHNPEFFHDPHNFDPSRFTVSPKPNTFLPFGNGVHACPGNELAKLEMLVLIHHLVTKYRWQIAGKPNEIEYGPFPVPRRGLPARFSKISSSG</sequence>
<organism evidence="19">
    <name type="scientific">Anthurium amnicola</name>
    <dbReference type="NCBI Taxonomy" id="1678845"/>
    <lineage>
        <taxon>Eukaryota</taxon>
        <taxon>Viridiplantae</taxon>
        <taxon>Streptophyta</taxon>
        <taxon>Embryophyta</taxon>
        <taxon>Tracheophyta</taxon>
        <taxon>Spermatophyta</taxon>
        <taxon>Magnoliopsida</taxon>
        <taxon>Liliopsida</taxon>
        <taxon>Araceae</taxon>
        <taxon>Pothoideae</taxon>
        <taxon>Potheae</taxon>
        <taxon>Anthurium</taxon>
    </lineage>
</organism>
<dbReference type="InterPro" id="IPR002401">
    <property type="entry name" value="Cyt_P450_E_grp-I"/>
</dbReference>
<accession>A0A1D1YN06</accession>